<dbReference type="HOGENOM" id="CLU_083279_0_0_2"/>
<dbReference type="CDD" id="cd10031">
    <property type="entry name" value="UDG-F5_TTUDGB_like"/>
    <property type="match status" value="1"/>
</dbReference>
<evidence type="ECO:0000256" key="4">
    <source>
        <dbReference type="ARBA" id="ARBA00022801"/>
    </source>
</evidence>
<keyword evidence="3" id="KW-0227">DNA damage</keyword>
<evidence type="ECO:0000313" key="11">
    <source>
        <dbReference type="EMBL" id="ACP36685.1"/>
    </source>
</evidence>
<dbReference type="EMBL" id="CP001399">
    <property type="protein sequence ID" value="ACP36685.1"/>
    <property type="molecule type" value="Genomic_DNA"/>
</dbReference>
<dbReference type="GO" id="GO:0046872">
    <property type="term" value="F:metal ion binding"/>
    <property type="evidence" value="ECO:0007669"/>
    <property type="project" value="UniProtKB-KW"/>
</dbReference>
<dbReference type="PANTHER" id="PTHR33693">
    <property type="entry name" value="TYPE-5 URACIL-DNA GLYCOSYLASE"/>
    <property type="match status" value="1"/>
</dbReference>
<feature type="domain" description="Uracil-DNA glycosylase-like" evidence="10">
    <location>
        <begin position="34"/>
        <end position="208"/>
    </location>
</feature>
<dbReference type="SMART" id="SM00987">
    <property type="entry name" value="UreE_C"/>
    <property type="match status" value="1"/>
</dbReference>
<keyword evidence="6" id="KW-0411">Iron-sulfur</keyword>
<dbReference type="GeneID" id="84057044"/>
<dbReference type="GO" id="GO:0004844">
    <property type="term" value="F:uracil DNA N-glycosylase activity"/>
    <property type="evidence" value="ECO:0007669"/>
    <property type="project" value="InterPro"/>
</dbReference>
<reference evidence="11 12" key="1">
    <citation type="journal article" date="2009" name="Proc. Natl. Acad. Sci. U.S.A.">
        <title>Biogeography of the Sulfolobus islandicus pan-genome.</title>
        <authorList>
            <person name="Reno M.L."/>
            <person name="Held N.L."/>
            <person name="Fields C.J."/>
            <person name="Burke P.V."/>
            <person name="Whitaker R.J."/>
        </authorList>
    </citation>
    <scope>NUCLEOTIDE SEQUENCE [LARGE SCALE GENOMIC DNA]</scope>
    <source>
        <strain evidence="12">L.S.2.15 / Lassen #1</strain>
    </source>
</reference>
<evidence type="ECO:0000256" key="3">
    <source>
        <dbReference type="ARBA" id="ARBA00022763"/>
    </source>
</evidence>
<dbReference type="GO" id="GO:0051539">
    <property type="term" value="F:4 iron, 4 sulfur cluster binding"/>
    <property type="evidence" value="ECO:0007669"/>
    <property type="project" value="UniProtKB-KW"/>
</dbReference>
<gene>
    <name evidence="11" type="ordered locus">LS215_2750</name>
</gene>
<dbReference type="AlphaFoldDB" id="C3MMG8"/>
<evidence type="ECO:0000256" key="9">
    <source>
        <dbReference type="ARBA" id="ARBA00023887"/>
    </source>
</evidence>
<keyword evidence="1" id="KW-0004">4Fe-4S</keyword>
<dbReference type="InterPro" id="IPR036895">
    <property type="entry name" value="Uracil-DNA_glycosylase-like_sf"/>
</dbReference>
<accession>C3MMG8</accession>
<proteinExistence type="inferred from homology"/>
<keyword evidence="7" id="KW-0234">DNA repair</keyword>
<dbReference type="KEGG" id="sis:LS215_2750"/>
<dbReference type="InterPro" id="IPR005122">
    <property type="entry name" value="Uracil-DNA_glycosylase-like"/>
</dbReference>
<keyword evidence="5" id="KW-0408">Iron</keyword>
<name>C3MMG8_SACI2</name>
<dbReference type="Gene3D" id="3.40.470.10">
    <property type="entry name" value="Uracil-DNA glycosylase-like domain"/>
    <property type="match status" value="1"/>
</dbReference>
<dbReference type="SUPFAM" id="SSF52141">
    <property type="entry name" value="Uracil-DNA glycosylase-like"/>
    <property type="match status" value="1"/>
</dbReference>
<dbReference type="Pfam" id="PF03167">
    <property type="entry name" value="UDG"/>
    <property type="match status" value="1"/>
</dbReference>
<dbReference type="InterPro" id="IPR044147">
    <property type="entry name" value="UdgB-like"/>
</dbReference>
<protein>
    <recommendedName>
        <fullName evidence="9">Type-5 uracil-DNA glycosylase</fullName>
    </recommendedName>
</protein>
<dbReference type="GO" id="GO:0006284">
    <property type="term" value="P:base-excision repair"/>
    <property type="evidence" value="ECO:0007669"/>
    <property type="project" value="InterPro"/>
</dbReference>
<evidence type="ECO:0000256" key="6">
    <source>
        <dbReference type="ARBA" id="ARBA00023014"/>
    </source>
</evidence>
<sequence>MENFISRLISCNKCPRLTQYRNSFPDNYWKKPVPPNGEINAEIVIIGLAPAANGGNRTGRMFTGDESSNNLTNALYAVGFANQPFSISKDDGLKLFRVYITSAVKCAPPQNKPNKDEIINCSTFLEEEVRMLENAKVYIAFGKVAWDSIIYVFKKIGYSVPNVKFYHGALVKVTKPDMSIIWLIGSYHPSPRNMKTGRLTMNMLVEIFSTAKKLVSNKERIT</sequence>
<dbReference type="InterPro" id="IPR051536">
    <property type="entry name" value="UDG_Type-4/5"/>
</dbReference>
<organism evidence="11 12">
    <name type="scientific">Saccharolobus islandicus (strain L.S.2.15 / Lassen #1)</name>
    <name type="common">Sulfolobus islandicus</name>
    <dbReference type="NCBI Taxonomy" id="429572"/>
    <lineage>
        <taxon>Archaea</taxon>
        <taxon>Thermoproteota</taxon>
        <taxon>Thermoprotei</taxon>
        <taxon>Sulfolobales</taxon>
        <taxon>Sulfolobaceae</taxon>
        <taxon>Saccharolobus</taxon>
    </lineage>
</organism>
<dbReference type="SMART" id="SM00986">
    <property type="entry name" value="UDG"/>
    <property type="match status" value="1"/>
</dbReference>
<evidence type="ECO:0000256" key="7">
    <source>
        <dbReference type="ARBA" id="ARBA00023204"/>
    </source>
</evidence>
<evidence type="ECO:0000259" key="10">
    <source>
        <dbReference type="SMART" id="SM00986"/>
    </source>
</evidence>
<evidence type="ECO:0000256" key="2">
    <source>
        <dbReference type="ARBA" id="ARBA00022723"/>
    </source>
</evidence>
<evidence type="ECO:0000313" key="12">
    <source>
        <dbReference type="Proteomes" id="UP000001747"/>
    </source>
</evidence>
<dbReference type="RefSeq" id="WP_012712503.1">
    <property type="nucleotide sequence ID" value="NC_012589.1"/>
</dbReference>
<comment type="similarity">
    <text evidence="8">Belongs to the uracil-DNA glycosylase (UDG) superfamily. Type 5 (UDGb) family.</text>
</comment>
<evidence type="ECO:0000256" key="8">
    <source>
        <dbReference type="ARBA" id="ARBA00023779"/>
    </source>
</evidence>
<keyword evidence="4" id="KW-0378">Hydrolase</keyword>
<dbReference type="GO" id="GO:0033958">
    <property type="term" value="F:DNA-deoxyinosine glycosylase activity"/>
    <property type="evidence" value="ECO:0007669"/>
    <property type="project" value="InterPro"/>
</dbReference>
<evidence type="ECO:0000256" key="5">
    <source>
        <dbReference type="ARBA" id="ARBA00023004"/>
    </source>
</evidence>
<keyword evidence="2" id="KW-0479">Metal-binding</keyword>
<dbReference type="OrthoDB" id="8612at2157"/>
<evidence type="ECO:0000256" key="1">
    <source>
        <dbReference type="ARBA" id="ARBA00022485"/>
    </source>
</evidence>
<dbReference type="Proteomes" id="UP000001747">
    <property type="component" value="Chromosome"/>
</dbReference>
<dbReference type="PANTHER" id="PTHR33693:SF3">
    <property type="entry name" value="TYPE-5 URACIL-DNA GLYCOSYLASE"/>
    <property type="match status" value="1"/>
</dbReference>